<accession>A0ABS9PDQ0</accession>
<evidence type="ECO:0000256" key="1">
    <source>
        <dbReference type="ARBA" id="ARBA00023211"/>
    </source>
</evidence>
<feature type="compositionally biased region" description="Basic residues" evidence="3">
    <location>
        <begin position="1"/>
        <end position="13"/>
    </location>
</feature>
<dbReference type="InterPro" id="IPR013815">
    <property type="entry name" value="ATP_grasp_subdomain_1"/>
</dbReference>
<dbReference type="Gene3D" id="3.30.1490.20">
    <property type="entry name" value="ATP-grasp fold, A domain"/>
    <property type="match status" value="1"/>
</dbReference>
<evidence type="ECO:0000313" key="5">
    <source>
        <dbReference type="EMBL" id="MCG6659892.1"/>
    </source>
</evidence>
<dbReference type="InterPro" id="IPR011761">
    <property type="entry name" value="ATP-grasp"/>
</dbReference>
<gene>
    <name evidence="5" type="ORF">HOP52_19295</name>
</gene>
<dbReference type="PANTHER" id="PTHR21621">
    <property type="entry name" value="RIBOSOMAL PROTEIN S6 MODIFICATION PROTEIN"/>
    <property type="match status" value="1"/>
</dbReference>
<dbReference type="EMBL" id="JABFUC010000029">
    <property type="protein sequence ID" value="MCG6659892.1"/>
    <property type="molecule type" value="Genomic_DNA"/>
</dbReference>
<reference evidence="5 6" key="1">
    <citation type="submission" date="2020-05" db="EMBL/GenBank/DDBJ databases">
        <title>Comparative genomic analysis of denitrifying bacteria from Halomonas genus.</title>
        <authorList>
            <person name="Wang L."/>
            <person name="Shao Z."/>
        </authorList>
    </citation>
    <scope>NUCLEOTIDE SEQUENCE [LARGE SCALE GENOMIC DNA]</scope>
    <source>
        <strain evidence="5 6">A4</strain>
    </source>
</reference>
<dbReference type="Proteomes" id="UP000814385">
    <property type="component" value="Unassembled WGS sequence"/>
</dbReference>
<dbReference type="Gene3D" id="3.30.470.20">
    <property type="entry name" value="ATP-grasp fold, B domain"/>
    <property type="match status" value="2"/>
</dbReference>
<evidence type="ECO:0000256" key="2">
    <source>
        <dbReference type="PROSITE-ProRule" id="PRU00409"/>
    </source>
</evidence>
<proteinExistence type="predicted"/>
<evidence type="ECO:0000259" key="4">
    <source>
        <dbReference type="PROSITE" id="PS50975"/>
    </source>
</evidence>
<keyword evidence="2" id="KW-0547">Nucleotide-binding</keyword>
<keyword evidence="1" id="KW-0464">Manganese</keyword>
<feature type="region of interest" description="Disordered" evidence="3">
    <location>
        <begin position="1"/>
        <end position="32"/>
    </location>
</feature>
<keyword evidence="2" id="KW-0067">ATP-binding</keyword>
<evidence type="ECO:0000256" key="3">
    <source>
        <dbReference type="SAM" id="MobiDB-lite"/>
    </source>
</evidence>
<dbReference type="SUPFAM" id="SSF56059">
    <property type="entry name" value="Glutathione synthetase ATP-binding domain-like"/>
    <property type="match status" value="1"/>
</dbReference>
<keyword evidence="6" id="KW-1185">Reference proteome</keyword>
<evidence type="ECO:0000313" key="6">
    <source>
        <dbReference type="Proteomes" id="UP000814385"/>
    </source>
</evidence>
<feature type="domain" description="ATP-grasp" evidence="4">
    <location>
        <begin position="127"/>
        <end position="377"/>
    </location>
</feature>
<dbReference type="PANTHER" id="PTHR21621:SF0">
    <property type="entry name" value="BETA-CITRYLGLUTAMATE SYNTHASE B-RELATED"/>
    <property type="match status" value="1"/>
</dbReference>
<comment type="caution">
    <text evidence="5">The sequence shown here is derived from an EMBL/GenBank/DDBJ whole genome shotgun (WGS) entry which is preliminary data.</text>
</comment>
<organism evidence="5 6">
    <name type="scientific">Billgrantia campisalis</name>
    <dbReference type="NCBI Taxonomy" id="74661"/>
    <lineage>
        <taxon>Bacteria</taxon>
        <taxon>Pseudomonadati</taxon>
        <taxon>Pseudomonadota</taxon>
        <taxon>Gammaproteobacteria</taxon>
        <taxon>Oceanospirillales</taxon>
        <taxon>Halomonadaceae</taxon>
        <taxon>Billgrantia</taxon>
    </lineage>
</organism>
<name>A0ABS9PDQ0_9GAMM</name>
<dbReference type="PROSITE" id="PS50975">
    <property type="entry name" value="ATP_GRASP"/>
    <property type="match status" value="1"/>
</dbReference>
<protein>
    <recommendedName>
        <fullName evidence="4">ATP-grasp domain-containing protein</fullName>
    </recommendedName>
</protein>
<feature type="compositionally biased region" description="Low complexity" evidence="3">
    <location>
        <begin position="14"/>
        <end position="29"/>
    </location>
</feature>
<dbReference type="RefSeq" id="WP_238979159.1">
    <property type="nucleotide sequence ID" value="NZ_JABFUC010000029.1"/>
</dbReference>
<sequence length="499" mass="53802">MARRKPRQQRKAHSASASRTAPAPAAAERPSADFTDSVMKQRLHAIPHLGANAYLLALAAWQRGLKVTFHYEMASHCPRFAHLPFSGYRGEFLTIGDGRRHHAFYRVMGDRTTQEASAHCESKPHTKAVLSKAEVPVVPGVVVAPGELAAAEPFLTQGPAGRYLLKPVDGTLGRGVLRNLTAAQVRDALASLDAPMLLEAFVVGTEYRVYVTGGRVVSALIRRPASVVGDGQRSVRELVERKAAARRAHPVYRTDPLALDESALAFLAAHGHTPEDVPAPGERVYLDDRPGTQFGGDFIDGTGALPPPAAKVAIAATRALGLPNAGLDLIVPEDDPARSVVLEANQNPYIDLDVLPFPGVYVAGSNRIAESIIDDYFPSSVTRPRFPRASFDFMAICQMLTTGIVSEVSLPVLGADWVHERLTLPATQVDQAIVDRIHQVRLRHGLHVQLVKSETGDVIVDAVAPRERWARFCAQALPERAASVSTSTSTSPSTTTTPI</sequence>